<gene>
    <name evidence="1" type="ORF">KTT_38160</name>
</gene>
<keyword evidence="2" id="KW-1185">Reference proteome</keyword>
<evidence type="ECO:0000313" key="2">
    <source>
        <dbReference type="Proteomes" id="UP000287352"/>
    </source>
</evidence>
<dbReference type="AlphaFoldDB" id="A0A402A487"/>
<reference evidence="2" key="1">
    <citation type="submission" date="2018-12" db="EMBL/GenBank/DDBJ databases">
        <title>Tengunoibacter tsumagoiensis gen. nov., sp. nov., Dictyobacter kobayashii sp. nov., D. alpinus sp. nov., and D. joshuensis sp. nov. and description of Dictyobacteraceae fam. nov. within the order Ktedonobacterales isolated from Tengu-no-mugimeshi.</title>
        <authorList>
            <person name="Wang C.M."/>
            <person name="Zheng Y."/>
            <person name="Sakai Y."/>
            <person name="Toyoda A."/>
            <person name="Minakuchi Y."/>
            <person name="Abe K."/>
            <person name="Yokota A."/>
            <person name="Yabe S."/>
        </authorList>
    </citation>
    <scope>NUCLEOTIDE SEQUENCE [LARGE SCALE GENOMIC DNA]</scope>
    <source>
        <strain evidence="2">Uno3</strain>
    </source>
</reference>
<organism evidence="1 2">
    <name type="scientific">Tengunoibacter tsumagoiensis</name>
    <dbReference type="NCBI Taxonomy" id="2014871"/>
    <lineage>
        <taxon>Bacteria</taxon>
        <taxon>Bacillati</taxon>
        <taxon>Chloroflexota</taxon>
        <taxon>Ktedonobacteria</taxon>
        <taxon>Ktedonobacterales</taxon>
        <taxon>Dictyobacteraceae</taxon>
        <taxon>Tengunoibacter</taxon>
    </lineage>
</organism>
<dbReference type="EMBL" id="BIFR01000001">
    <property type="protein sequence ID" value="GCE13957.1"/>
    <property type="molecule type" value="Genomic_DNA"/>
</dbReference>
<dbReference type="Proteomes" id="UP000287352">
    <property type="component" value="Unassembled WGS sequence"/>
</dbReference>
<name>A0A402A487_9CHLR</name>
<comment type="caution">
    <text evidence="1">The sequence shown here is derived from an EMBL/GenBank/DDBJ whole genome shotgun (WGS) entry which is preliminary data.</text>
</comment>
<evidence type="ECO:0000313" key="1">
    <source>
        <dbReference type="EMBL" id="GCE13957.1"/>
    </source>
</evidence>
<proteinExistence type="predicted"/>
<sequence>MQLRVDSSISKSAFVPYQAPFIAQGNPQFLQQGSDVCAVFTIEMKRYSITGSLA</sequence>
<protein>
    <submittedName>
        <fullName evidence="1">Uncharacterized protein</fullName>
    </submittedName>
</protein>
<accession>A0A402A487</accession>